<protein>
    <recommendedName>
        <fullName evidence="1">Small ribosomal subunit protein mS35 mitochondrial conserved domain-containing protein</fullName>
    </recommendedName>
</protein>
<dbReference type="EMBL" id="JAVEPI010000001">
    <property type="protein sequence ID" value="KAK1444407.1"/>
    <property type="molecule type" value="Genomic_DNA"/>
</dbReference>
<dbReference type="InterPro" id="IPR019349">
    <property type="entry name" value="Ribosomal_mS35_mit"/>
</dbReference>
<evidence type="ECO:0000313" key="2">
    <source>
        <dbReference type="EMBL" id="KAK1444407.1"/>
    </source>
</evidence>
<reference evidence="2" key="1">
    <citation type="submission" date="2023-08" db="EMBL/GenBank/DDBJ databases">
        <title>Draft sequence of the Babesia gibsoni genome.</title>
        <authorList>
            <person name="Yamagishi J.Y."/>
            <person name="Xuan X.X."/>
        </authorList>
    </citation>
    <scope>NUCLEOTIDE SEQUENCE</scope>
    <source>
        <strain evidence="2">Azabu</strain>
    </source>
</reference>
<sequence>MASVFHYYGRPTNLCFRHFEHHGLSVKPCFLYMQQMGKKKRRKVEKAPKTSEHIATATNDVIRLHDRVGVPETTHSMAQTIRKNVRSVQEGVVTRKHIARMLQYRISRSAGMTHDIVPGKLSSAFVTPLTMLQHEAELPTTLDTPRHNFPHVLRYTVDWLAEASPSDEPKKSGITVSFNMNELGLTDVQIKKMKEILGEDNYDESSGVAILKGDIFDDLNANAHYLGKYNYSTCSWCSGDITERLMRAVRS</sequence>
<organism evidence="2 3">
    <name type="scientific">Babesia gibsoni</name>
    <dbReference type="NCBI Taxonomy" id="33632"/>
    <lineage>
        <taxon>Eukaryota</taxon>
        <taxon>Sar</taxon>
        <taxon>Alveolata</taxon>
        <taxon>Apicomplexa</taxon>
        <taxon>Aconoidasida</taxon>
        <taxon>Piroplasmida</taxon>
        <taxon>Babesiidae</taxon>
        <taxon>Babesia</taxon>
    </lineage>
</organism>
<dbReference type="AlphaFoldDB" id="A0AAD8PFJ4"/>
<proteinExistence type="predicted"/>
<accession>A0AAD8PFJ4</accession>
<keyword evidence="3" id="KW-1185">Reference proteome</keyword>
<dbReference type="Proteomes" id="UP001230268">
    <property type="component" value="Unassembled WGS sequence"/>
</dbReference>
<dbReference type="Pfam" id="PF10213">
    <property type="entry name" value="MRP-S28"/>
    <property type="match status" value="1"/>
</dbReference>
<comment type="caution">
    <text evidence="2">The sequence shown here is derived from an EMBL/GenBank/DDBJ whole genome shotgun (WGS) entry which is preliminary data.</text>
</comment>
<feature type="domain" description="Small ribosomal subunit protein mS35 mitochondrial conserved" evidence="1">
    <location>
        <begin position="152"/>
        <end position="228"/>
    </location>
</feature>
<gene>
    <name evidence="2" type="ORF">BgAZ_103130</name>
</gene>
<evidence type="ECO:0000259" key="1">
    <source>
        <dbReference type="Pfam" id="PF10213"/>
    </source>
</evidence>
<evidence type="ECO:0000313" key="3">
    <source>
        <dbReference type="Proteomes" id="UP001230268"/>
    </source>
</evidence>
<name>A0AAD8PFJ4_BABGI</name>